<dbReference type="Gene3D" id="2.60.120.260">
    <property type="entry name" value="Galactose-binding domain-like"/>
    <property type="match status" value="1"/>
</dbReference>
<sequence>MKTVTQFPHEVVETPDMAIVMPDGCRLSARVWMPADAAARPVPAIVEHLPYRKRDGTTARDCLTHPWLAGHGYACIRIDMRGNGDSEGLMEDEYTAQELQDACDAIAWIAAQPWCSGKVGMMGISWGGFNALQVAALRPPALKAIVTMCSTDDRFNDDVHYKGGLPLAELLGWGATMLSFTPRPPDPALRPDWRELWMQRTETNPMLHAIWAAHQTRDAYWKHGSVCEDYDAIEAAVLAVGGWGDAYKNTVSRLVSNLKAPAKGIIGPWIHKYPHFAKPEPIGFLQEMKRWWDHWLKGEDTGVEADPDMRLYLMDSVRPQTWYDTRPGRWIAEAEWPAPGLLEAVLHMGPGGSLAERPAPFSALVRSPADCGLHGGEYCAIYWGPELPDDQRRDDALSACFDSPALSEPMDIVGGPEVVLRLKADRPKAQVCVRLNDVHPDGASTRITWGVLNLTMRDSQEAPELLEPGREYEIRLKLDDIAWRVPAGHRLRVAVSSAYWPMVWPAPEQATLTLLEGRVRLPKRKLAEGAEWSFEAPEAAAPWAVDTLRPASNSRRIETDQKTGTVTLHLRDDFGAVRDADHGLENGSWVAETWSIHPDDPLSARGEAVWEQTHGRGDWQLRTVARTAITSDADAFRITGEVVATEGDTEVFRRSYDERIPRDWS</sequence>
<accession>A0A5B8FYL7</accession>
<proteinExistence type="predicted"/>
<dbReference type="PANTHER" id="PTHR43056">
    <property type="entry name" value="PEPTIDASE S9 PROLYL OLIGOPEPTIDASE"/>
    <property type="match status" value="1"/>
</dbReference>
<dbReference type="InterPro" id="IPR000383">
    <property type="entry name" value="Xaa-Pro-like_dom"/>
</dbReference>
<dbReference type="InterPro" id="IPR005674">
    <property type="entry name" value="CocE/Ser_esterase"/>
</dbReference>
<dbReference type="EMBL" id="CP040818">
    <property type="protein sequence ID" value="QDL91759.1"/>
    <property type="molecule type" value="Genomic_DNA"/>
</dbReference>
<dbReference type="GO" id="GO:0008239">
    <property type="term" value="F:dipeptidyl-peptidase activity"/>
    <property type="evidence" value="ECO:0007669"/>
    <property type="project" value="InterPro"/>
</dbReference>
<dbReference type="SMART" id="SM00939">
    <property type="entry name" value="PepX_C"/>
    <property type="match status" value="1"/>
</dbReference>
<evidence type="ECO:0000313" key="4">
    <source>
        <dbReference type="Proteomes" id="UP000305888"/>
    </source>
</evidence>
<dbReference type="InterPro" id="IPR050585">
    <property type="entry name" value="Xaa-Pro_dipeptidyl-ppase/CocE"/>
</dbReference>
<dbReference type="NCBIfam" id="TIGR00976">
    <property type="entry name" value="CocE_NonD"/>
    <property type="match status" value="1"/>
</dbReference>
<gene>
    <name evidence="3" type="ORF">FDP22_08185</name>
</gene>
<dbReference type="SUPFAM" id="SSF49785">
    <property type="entry name" value="Galactose-binding domain-like"/>
    <property type="match status" value="1"/>
</dbReference>
<dbReference type="KEGG" id="ppru:FDP22_08185"/>
<dbReference type="OrthoDB" id="9806163at2"/>
<dbReference type="Proteomes" id="UP000305888">
    <property type="component" value="Chromosome"/>
</dbReference>
<name>A0A5B8FYL7_9RHOB</name>
<evidence type="ECO:0000256" key="1">
    <source>
        <dbReference type="ARBA" id="ARBA00022801"/>
    </source>
</evidence>
<feature type="domain" description="Xaa-Pro dipeptidyl-peptidase C-terminal" evidence="2">
    <location>
        <begin position="289"/>
        <end position="544"/>
    </location>
</feature>
<evidence type="ECO:0000313" key="3">
    <source>
        <dbReference type="EMBL" id="QDL91759.1"/>
    </source>
</evidence>
<reference evidence="3 4" key="1">
    <citation type="submission" date="2019-06" db="EMBL/GenBank/DDBJ databases">
        <title>Genome sequence of Rhodobacteraceae bacterium D4M1.</title>
        <authorList>
            <person name="Cao J."/>
        </authorList>
    </citation>
    <scope>NUCLEOTIDE SEQUENCE [LARGE SCALE GENOMIC DNA]</scope>
    <source>
        <strain evidence="3 4">D4M1</strain>
    </source>
</reference>
<dbReference type="SUPFAM" id="SSF53474">
    <property type="entry name" value="alpha/beta-Hydrolases"/>
    <property type="match status" value="1"/>
</dbReference>
<dbReference type="AlphaFoldDB" id="A0A5B8FYL7"/>
<evidence type="ECO:0000259" key="2">
    <source>
        <dbReference type="SMART" id="SM00939"/>
    </source>
</evidence>
<dbReference type="Pfam" id="PF02129">
    <property type="entry name" value="Peptidase_S15"/>
    <property type="match status" value="1"/>
</dbReference>
<dbReference type="RefSeq" id="WP_138572189.1">
    <property type="nucleotide sequence ID" value="NZ_CP040818.1"/>
</dbReference>
<dbReference type="PANTHER" id="PTHR43056:SF10">
    <property type="entry name" value="COCE_NOND FAMILY, PUTATIVE (AFU_ORTHOLOGUE AFUA_7G00600)-RELATED"/>
    <property type="match status" value="1"/>
</dbReference>
<protein>
    <submittedName>
        <fullName evidence="3">CocE/NonD family hydrolase</fullName>
    </submittedName>
</protein>
<dbReference type="Pfam" id="PF08530">
    <property type="entry name" value="PepX_C"/>
    <property type="match status" value="1"/>
</dbReference>
<dbReference type="InterPro" id="IPR029058">
    <property type="entry name" value="AB_hydrolase_fold"/>
</dbReference>
<keyword evidence="1 3" id="KW-0378">Hydrolase</keyword>
<dbReference type="Gene3D" id="3.40.50.1820">
    <property type="entry name" value="alpha/beta hydrolase"/>
    <property type="match status" value="2"/>
</dbReference>
<keyword evidence="4" id="KW-1185">Reference proteome</keyword>
<organism evidence="3 4">
    <name type="scientific">Paroceanicella profunda</name>
    <dbReference type="NCBI Taxonomy" id="2579971"/>
    <lineage>
        <taxon>Bacteria</taxon>
        <taxon>Pseudomonadati</taxon>
        <taxon>Pseudomonadota</taxon>
        <taxon>Alphaproteobacteria</taxon>
        <taxon>Rhodobacterales</taxon>
        <taxon>Paracoccaceae</taxon>
        <taxon>Paroceanicella</taxon>
    </lineage>
</organism>
<dbReference type="InterPro" id="IPR008979">
    <property type="entry name" value="Galactose-bd-like_sf"/>
</dbReference>
<dbReference type="InterPro" id="IPR013736">
    <property type="entry name" value="Xaa-Pro_dipept_C"/>
</dbReference>